<dbReference type="Proteomes" id="UP000683360">
    <property type="component" value="Unassembled WGS sequence"/>
</dbReference>
<evidence type="ECO:0000256" key="1">
    <source>
        <dbReference type="SAM" id="Coils"/>
    </source>
</evidence>
<feature type="coiled-coil region" evidence="1">
    <location>
        <begin position="119"/>
        <end position="153"/>
    </location>
</feature>
<proteinExistence type="predicted"/>
<accession>A0A8S3RFA5</accession>
<evidence type="ECO:0000313" key="4">
    <source>
        <dbReference type="Proteomes" id="UP000683360"/>
    </source>
</evidence>
<comment type="caution">
    <text evidence="3">The sequence shown here is derived from an EMBL/GenBank/DDBJ whole genome shotgun (WGS) entry which is preliminary data.</text>
</comment>
<reference evidence="3" key="1">
    <citation type="submission" date="2021-03" db="EMBL/GenBank/DDBJ databases">
        <authorList>
            <person name="Bekaert M."/>
        </authorList>
    </citation>
    <scope>NUCLEOTIDE SEQUENCE</scope>
</reference>
<dbReference type="OrthoDB" id="7477812at2759"/>
<dbReference type="EMBL" id="CAJPWZ010001063">
    <property type="protein sequence ID" value="CAG2206835.1"/>
    <property type="molecule type" value="Genomic_DNA"/>
</dbReference>
<evidence type="ECO:0000313" key="3">
    <source>
        <dbReference type="EMBL" id="CAG2206835.1"/>
    </source>
</evidence>
<organism evidence="3 4">
    <name type="scientific">Mytilus edulis</name>
    <name type="common">Blue mussel</name>
    <dbReference type="NCBI Taxonomy" id="6550"/>
    <lineage>
        <taxon>Eukaryota</taxon>
        <taxon>Metazoa</taxon>
        <taxon>Spiralia</taxon>
        <taxon>Lophotrochozoa</taxon>
        <taxon>Mollusca</taxon>
        <taxon>Bivalvia</taxon>
        <taxon>Autobranchia</taxon>
        <taxon>Pteriomorphia</taxon>
        <taxon>Mytilida</taxon>
        <taxon>Mytiloidea</taxon>
        <taxon>Mytilidae</taxon>
        <taxon>Mytilinae</taxon>
        <taxon>Mytilus</taxon>
    </lineage>
</organism>
<dbReference type="Gene3D" id="3.30.70.1820">
    <property type="entry name" value="L1 transposable element, RRM domain"/>
    <property type="match status" value="1"/>
</dbReference>
<protein>
    <submittedName>
        <fullName evidence="3">Uncharacterized protein</fullName>
    </submittedName>
</protein>
<keyword evidence="1" id="KW-0175">Coiled coil</keyword>
<dbReference type="AlphaFoldDB" id="A0A8S3RFA5"/>
<gene>
    <name evidence="3" type="ORF">MEDL_21158</name>
</gene>
<feature type="region of interest" description="Disordered" evidence="2">
    <location>
        <begin position="1"/>
        <end position="20"/>
    </location>
</feature>
<name>A0A8S3RFA5_MYTED</name>
<keyword evidence="4" id="KW-1185">Reference proteome</keyword>
<evidence type="ECO:0000256" key="2">
    <source>
        <dbReference type="SAM" id="MobiDB-lite"/>
    </source>
</evidence>
<sequence length="313" mass="35924">MPGGNSNNSDKKGDKKNVQTVQTLLAAKKGSEKGNPAKRTHTDVSMDSSVDMTIELSNLHHDLDSIKESLEGVVKRTDLDKALNNIVRKDDLETIVTSIVTKLVDSMKKEIEGNLKDKTNKQTKAVEELSKENEGLRELIASQRKMIHELQINVKDNGIIAKQALQMSNYNQQYSRKFNIKVMNFPENNDENLREIFKSRIVKDTLKVNIRPDEIQAIHRIPGKQGQHRPVIVKLLNSEVKYRIMREKKNMPKQCTFRLVDDVTKSNMELITRLRDSDQLDSAWYFNCAVYGKTEAGRRLKFDIFDDIAKRLK</sequence>